<proteinExistence type="predicted"/>
<dbReference type="Proteomes" id="UP000176944">
    <property type="component" value="Chromosome"/>
</dbReference>
<dbReference type="AlphaFoldDB" id="A0A1D9FXE8"/>
<name>A0A1D9FXE8_MOOP1</name>
<organism evidence="1 2">
    <name type="scientific">Moorena producens (strain JHB)</name>
    <dbReference type="NCBI Taxonomy" id="1454205"/>
    <lineage>
        <taxon>Bacteria</taxon>
        <taxon>Bacillati</taxon>
        <taxon>Cyanobacteriota</taxon>
        <taxon>Cyanophyceae</taxon>
        <taxon>Coleofasciculales</taxon>
        <taxon>Coleofasciculaceae</taxon>
        <taxon>Moorena</taxon>
    </lineage>
</organism>
<sequence length="123" mass="14041">MGHPHRRHMLDSWSSAFQQINHSTCLKNDIFQVEVGLYFFAQRALSGSFFRFFPWSFLVPYGTDTIILTLPARPETGILGSTIRLAMTGFHQAQIRPNLPGDETLERVAFIVSRLSRKGLNLF</sequence>
<accession>A0A1D9FXE8</accession>
<dbReference type="EMBL" id="CP017708">
    <property type="protein sequence ID" value="AOY80003.1"/>
    <property type="molecule type" value="Genomic_DNA"/>
</dbReference>
<evidence type="ECO:0000313" key="2">
    <source>
        <dbReference type="Proteomes" id="UP000176944"/>
    </source>
</evidence>
<reference evidence="2" key="1">
    <citation type="submission" date="2016-10" db="EMBL/GenBank/DDBJ databases">
        <title>Comparative genomics uncovers the prolific and rare metabolic potential of the cyanobacterial genus Moorea.</title>
        <authorList>
            <person name="Leao T."/>
            <person name="Castelao G."/>
            <person name="Korobeynikov A."/>
            <person name="Monroe E.A."/>
            <person name="Podell S."/>
            <person name="Glukhov E."/>
            <person name="Allen E."/>
            <person name="Gerwick W.H."/>
            <person name="Gerwick L."/>
        </authorList>
    </citation>
    <scope>NUCLEOTIDE SEQUENCE [LARGE SCALE GENOMIC DNA]</scope>
    <source>
        <strain evidence="2">JHB</strain>
    </source>
</reference>
<gene>
    <name evidence="1" type="ORF">BJP36_08760</name>
</gene>
<protein>
    <submittedName>
        <fullName evidence="1">Uncharacterized protein</fullName>
    </submittedName>
</protein>
<evidence type="ECO:0000313" key="1">
    <source>
        <dbReference type="EMBL" id="AOY80003.1"/>
    </source>
</evidence>